<protein>
    <submittedName>
        <fullName evidence="1">Uncharacterized protein</fullName>
    </submittedName>
</protein>
<sequence>MLCKYLTPFLALFLFTPLFAQKVEPTYKHVSYGSHKDMVLNFWKI</sequence>
<name>A0A382ZUS8_9ZZZZ</name>
<dbReference type="AlphaFoldDB" id="A0A382ZUS8"/>
<reference evidence="1" key="1">
    <citation type="submission" date="2018-05" db="EMBL/GenBank/DDBJ databases">
        <authorList>
            <person name="Lanie J.A."/>
            <person name="Ng W.-L."/>
            <person name="Kazmierczak K.M."/>
            <person name="Andrzejewski T.M."/>
            <person name="Davidsen T.M."/>
            <person name="Wayne K.J."/>
            <person name="Tettelin H."/>
            <person name="Glass J.I."/>
            <person name="Rusch D."/>
            <person name="Podicherti R."/>
            <person name="Tsui H.-C.T."/>
            <person name="Winkler M.E."/>
        </authorList>
    </citation>
    <scope>NUCLEOTIDE SEQUENCE</scope>
</reference>
<evidence type="ECO:0000313" key="1">
    <source>
        <dbReference type="EMBL" id="SVD99050.1"/>
    </source>
</evidence>
<gene>
    <name evidence="1" type="ORF">METZ01_LOCUS451904</name>
</gene>
<organism evidence="1">
    <name type="scientific">marine metagenome</name>
    <dbReference type="NCBI Taxonomy" id="408172"/>
    <lineage>
        <taxon>unclassified sequences</taxon>
        <taxon>metagenomes</taxon>
        <taxon>ecological metagenomes</taxon>
    </lineage>
</organism>
<proteinExistence type="predicted"/>
<dbReference type="EMBL" id="UINC01186703">
    <property type="protein sequence ID" value="SVD99050.1"/>
    <property type="molecule type" value="Genomic_DNA"/>
</dbReference>
<feature type="non-terminal residue" evidence="1">
    <location>
        <position position="45"/>
    </location>
</feature>
<accession>A0A382ZUS8</accession>